<evidence type="ECO:0000313" key="6">
    <source>
        <dbReference type="EMBL" id="MFD1676918.1"/>
    </source>
</evidence>
<evidence type="ECO:0000313" key="7">
    <source>
        <dbReference type="Proteomes" id="UP001597079"/>
    </source>
</evidence>
<proteinExistence type="inferred from homology"/>
<evidence type="ECO:0000256" key="4">
    <source>
        <dbReference type="ARBA" id="ARBA00022785"/>
    </source>
</evidence>
<dbReference type="GO" id="GO:0051075">
    <property type="term" value="F:S-adenosylmethionine:tRNA ribosyltransferase-isomerase activity"/>
    <property type="evidence" value="ECO:0007669"/>
    <property type="project" value="UniProtKB-EC"/>
</dbReference>
<comment type="catalytic activity">
    <reaction evidence="5">
        <text>7-aminomethyl-7-carbaguanosine(34) in tRNA + S-adenosyl-L-methionine = epoxyqueuosine(34) in tRNA + adenine + L-methionine + 2 H(+)</text>
        <dbReference type="Rhea" id="RHEA:32155"/>
        <dbReference type="Rhea" id="RHEA-COMP:10342"/>
        <dbReference type="Rhea" id="RHEA-COMP:18582"/>
        <dbReference type="ChEBI" id="CHEBI:15378"/>
        <dbReference type="ChEBI" id="CHEBI:16708"/>
        <dbReference type="ChEBI" id="CHEBI:57844"/>
        <dbReference type="ChEBI" id="CHEBI:59789"/>
        <dbReference type="ChEBI" id="CHEBI:82833"/>
        <dbReference type="ChEBI" id="CHEBI:194443"/>
        <dbReference type="EC" id="2.4.99.17"/>
    </reaction>
</comment>
<keyword evidence="4 5" id="KW-0671">Queuosine biosynthesis</keyword>
<keyword evidence="6" id="KW-0328">Glycosyltransferase</keyword>
<dbReference type="PANTHER" id="PTHR30307">
    <property type="entry name" value="S-ADENOSYLMETHIONINE:TRNA RIBOSYLTRANSFERASE-ISOMERASE"/>
    <property type="match status" value="1"/>
</dbReference>
<dbReference type="InterPro" id="IPR042118">
    <property type="entry name" value="QueA_dom1"/>
</dbReference>
<comment type="function">
    <text evidence="5">Transfers and isomerizes the ribose moiety from AdoMet to the 7-aminomethyl group of 7-deazaguanine (preQ1-tRNA) to give epoxyqueuosine (oQ-tRNA).</text>
</comment>
<comment type="similarity">
    <text evidence="5">Belongs to the QueA family.</text>
</comment>
<evidence type="ECO:0000256" key="3">
    <source>
        <dbReference type="ARBA" id="ARBA00022691"/>
    </source>
</evidence>
<dbReference type="Gene3D" id="2.40.10.240">
    <property type="entry name" value="QueA-like"/>
    <property type="match status" value="1"/>
</dbReference>
<dbReference type="PANTHER" id="PTHR30307:SF0">
    <property type="entry name" value="S-ADENOSYLMETHIONINE:TRNA RIBOSYLTRANSFERASE-ISOMERASE"/>
    <property type="match status" value="1"/>
</dbReference>
<dbReference type="Gene3D" id="3.40.1780.10">
    <property type="entry name" value="QueA-like"/>
    <property type="match status" value="1"/>
</dbReference>
<dbReference type="HAMAP" id="MF_00113">
    <property type="entry name" value="QueA"/>
    <property type="match status" value="1"/>
</dbReference>
<dbReference type="InterPro" id="IPR003699">
    <property type="entry name" value="QueA"/>
</dbReference>
<comment type="subunit">
    <text evidence="5">Monomer.</text>
</comment>
<keyword evidence="2 5" id="KW-0808">Transferase</keyword>
<dbReference type="InterPro" id="IPR042119">
    <property type="entry name" value="QueA_dom2"/>
</dbReference>
<gene>
    <name evidence="5 6" type="primary">queA</name>
    <name evidence="6" type="ORF">ACFSB2_19780</name>
</gene>
<sequence>MRVDEFDYELPERLVAQTPLSSRDESRLMVVDPVDKTLVHTHFRKITEYLRPGDLLVLNNSKVIPARLYAKKVDTGARVELLLLRPATEAQCWMALTRPAKRLKLGTELVLGEGAEAVSIRVVGVHDEGIRTLHFLTEQSVTALADRYGEMPLPPYIHAKLEDKSRYQTVYAKHVGSVAAPTAGLHFTQTLLDEVRAKGVDVHFVTLHVGLGTFRNVQAEDVKEHQMHSEWYEVSEDTADAINEARRAGRRIVAVGTTALRTLESAGVTGTLLAEARETDIFIYPGYQFQIVDALITNFHLPKSTLFMLVSAWMGTDFAKEVYATAVENEYRFFSFGDAMFLTRR</sequence>
<dbReference type="EC" id="2.4.99.17" evidence="5"/>
<comment type="pathway">
    <text evidence="5">tRNA modification; tRNA-queuosine biosynthesis.</text>
</comment>
<accession>A0ABW4JLS7</accession>
<reference evidence="7" key="1">
    <citation type="journal article" date="2019" name="Int. J. Syst. Evol. Microbiol.">
        <title>The Global Catalogue of Microorganisms (GCM) 10K type strain sequencing project: providing services to taxonomists for standard genome sequencing and annotation.</title>
        <authorList>
            <consortium name="The Broad Institute Genomics Platform"/>
            <consortium name="The Broad Institute Genome Sequencing Center for Infectious Disease"/>
            <person name="Wu L."/>
            <person name="Ma J."/>
        </authorList>
    </citation>
    <scope>NUCLEOTIDE SEQUENCE [LARGE SCALE GENOMIC DNA]</scope>
    <source>
        <strain evidence="7">CGMCC 1.12286</strain>
    </source>
</reference>
<protein>
    <recommendedName>
        <fullName evidence="5">S-adenosylmethionine:tRNA ribosyltransferase-isomerase</fullName>
        <ecNumber evidence="5">2.4.99.17</ecNumber>
    </recommendedName>
    <alternativeName>
        <fullName evidence="5">Queuosine biosynthesis protein QueA</fullName>
    </alternativeName>
</protein>
<keyword evidence="7" id="KW-1185">Reference proteome</keyword>
<dbReference type="NCBIfam" id="TIGR00113">
    <property type="entry name" value="queA"/>
    <property type="match status" value="1"/>
</dbReference>
<comment type="caution">
    <text evidence="6">The sequence shown here is derived from an EMBL/GenBank/DDBJ whole genome shotgun (WGS) entry which is preliminary data.</text>
</comment>
<dbReference type="EMBL" id="JBHUCX010000083">
    <property type="protein sequence ID" value="MFD1676918.1"/>
    <property type="molecule type" value="Genomic_DNA"/>
</dbReference>
<dbReference type="NCBIfam" id="NF001140">
    <property type="entry name" value="PRK00147.1"/>
    <property type="match status" value="1"/>
</dbReference>
<evidence type="ECO:0000256" key="1">
    <source>
        <dbReference type="ARBA" id="ARBA00022490"/>
    </source>
</evidence>
<evidence type="ECO:0000256" key="5">
    <source>
        <dbReference type="HAMAP-Rule" id="MF_00113"/>
    </source>
</evidence>
<dbReference type="RefSeq" id="WP_377945004.1">
    <property type="nucleotide sequence ID" value="NZ_JBHUCX010000083.1"/>
</dbReference>
<organism evidence="6 7">
    <name type="scientific">Alicyclobacillus fodiniaquatilis</name>
    <dbReference type="NCBI Taxonomy" id="1661150"/>
    <lineage>
        <taxon>Bacteria</taxon>
        <taxon>Bacillati</taxon>
        <taxon>Bacillota</taxon>
        <taxon>Bacilli</taxon>
        <taxon>Bacillales</taxon>
        <taxon>Alicyclobacillaceae</taxon>
        <taxon>Alicyclobacillus</taxon>
    </lineage>
</organism>
<keyword evidence="1 5" id="KW-0963">Cytoplasm</keyword>
<dbReference type="Proteomes" id="UP001597079">
    <property type="component" value="Unassembled WGS sequence"/>
</dbReference>
<keyword evidence="3 5" id="KW-0949">S-adenosyl-L-methionine</keyword>
<comment type="subcellular location">
    <subcellularLocation>
        <location evidence="5">Cytoplasm</location>
    </subcellularLocation>
</comment>
<dbReference type="InterPro" id="IPR036100">
    <property type="entry name" value="QueA_sf"/>
</dbReference>
<dbReference type="SUPFAM" id="SSF111337">
    <property type="entry name" value="QueA-like"/>
    <property type="match status" value="1"/>
</dbReference>
<dbReference type="Pfam" id="PF02547">
    <property type="entry name" value="Queuosine_synth"/>
    <property type="match status" value="1"/>
</dbReference>
<name>A0ABW4JLS7_9BACL</name>
<evidence type="ECO:0000256" key="2">
    <source>
        <dbReference type="ARBA" id="ARBA00022679"/>
    </source>
</evidence>